<dbReference type="SMART" id="SM00225">
    <property type="entry name" value="BTB"/>
    <property type="match status" value="1"/>
</dbReference>
<dbReference type="OrthoDB" id="2414723at2759"/>
<keyword evidence="4" id="KW-1185">Reference proteome</keyword>
<protein>
    <recommendedName>
        <fullName evidence="2">BTB domain-containing protein</fullName>
    </recommendedName>
</protein>
<organism evidence="3 4">
    <name type="scientific">Westerdykella ornata</name>
    <dbReference type="NCBI Taxonomy" id="318751"/>
    <lineage>
        <taxon>Eukaryota</taxon>
        <taxon>Fungi</taxon>
        <taxon>Dikarya</taxon>
        <taxon>Ascomycota</taxon>
        <taxon>Pezizomycotina</taxon>
        <taxon>Dothideomycetes</taxon>
        <taxon>Pleosporomycetidae</taxon>
        <taxon>Pleosporales</taxon>
        <taxon>Sporormiaceae</taxon>
        <taxon>Westerdykella</taxon>
    </lineage>
</organism>
<evidence type="ECO:0000313" key="3">
    <source>
        <dbReference type="EMBL" id="KAF2273491.1"/>
    </source>
</evidence>
<dbReference type="Gene3D" id="3.30.710.10">
    <property type="entry name" value="Potassium Channel Kv1.1, Chain A"/>
    <property type="match status" value="1"/>
</dbReference>
<reference evidence="3" key="1">
    <citation type="journal article" date="2020" name="Stud. Mycol.">
        <title>101 Dothideomycetes genomes: a test case for predicting lifestyles and emergence of pathogens.</title>
        <authorList>
            <person name="Haridas S."/>
            <person name="Albert R."/>
            <person name="Binder M."/>
            <person name="Bloem J."/>
            <person name="Labutti K."/>
            <person name="Salamov A."/>
            <person name="Andreopoulos B."/>
            <person name="Baker S."/>
            <person name="Barry K."/>
            <person name="Bills G."/>
            <person name="Bluhm B."/>
            <person name="Cannon C."/>
            <person name="Castanera R."/>
            <person name="Culley D."/>
            <person name="Daum C."/>
            <person name="Ezra D."/>
            <person name="Gonzalez J."/>
            <person name="Henrissat B."/>
            <person name="Kuo A."/>
            <person name="Liang C."/>
            <person name="Lipzen A."/>
            <person name="Lutzoni F."/>
            <person name="Magnuson J."/>
            <person name="Mondo S."/>
            <person name="Nolan M."/>
            <person name="Ohm R."/>
            <person name="Pangilinan J."/>
            <person name="Park H.-J."/>
            <person name="Ramirez L."/>
            <person name="Alfaro M."/>
            <person name="Sun H."/>
            <person name="Tritt A."/>
            <person name="Yoshinaga Y."/>
            <person name="Zwiers L.-H."/>
            <person name="Turgeon B."/>
            <person name="Goodwin S."/>
            <person name="Spatafora J."/>
            <person name="Crous P."/>
            <person name="Grigoriev I."/>
        </authorList>
    </citation>
    <scope>NUCLEOTIDE SEQUENCE</scope>
    <source>
        <strain evidence="3">CBS 379.55</strain>
    </source>
</reference>
<evidence type="ECO:0000313" key="4">
    <source>
        <dbReference type="Proteomes" id="UP000800097"/>
    </source>
</evidence>
<dbReference type="RefSeq" id="XP_033651030.1">
    <property type="nucleotide sequence ID" value="XM_033802780.1"/>
</dbReference>
<dbReference type="SUPFAM" id="SSF54695">
    <property type="entry name" value="POZ domain"/>
    <property type="match status" value="1"/>
</dbReference>
<evidence type="ECO:0000259" key="2">
    <source>
        <dbReference type="SMART" id="SM00225"/>
    </source>
</evidence>
<dbReference type="InterPro" id="IPR000210">
    <property type="entry name" value="BTB/POZ_dom"/>
</dbReference>
<dbReference type="Proteomes" id="UP000800097">
    <property type="component" value="Unassembled WGS sequence"/>
</dbReference>
<dbReference type="EMBL" id="ML986509">
    <property type="protein sequence ID" value="KAF2273491.1"/>
    <property type="molecule type" value="Genomic_DNA"/>
</dbReference>
<feature type="region of interest" description="Disordered" evidence="1">
    <location>
        <begin position="213"/>
        <end position="240"/>
    </location>
</feature>
<sequence length="240" mass="28332">MPRHFVTLNVQDFKYRIEKAILQLFPYFEELLAKCDDHSDMQEDGSYFVDADPDVFKHIVAFMRRPTKFPLFWTKEAGFDYALYNKLEVEADHFRLWDLRDWIREKRYLDAVRSFVEIKVLSEQEVEDGFHYQRTGADLTVQGFLGFYSGEPGYRNPCPLHPRKADPTCAPCSDLVRAHGLRYYDAPKMFTLVTRDIVFDETVCVNAWRRPEDGYGPGYESDDESMERGHQEDEENFKYA</sequence>
<evidence type="ECO:0000256" key="1">
    <source>
        <dbReference type="SAM" id="MobiDB-lite"/>
    </source>
</evidence>
<proteinExistence type="predicted"/>
<dbReference type="InterPro" id="IPR011333">
    <property type="entry name" value="SKP1/BTB/POZ_sf"/>
</dbReference>
<dbReference type="GeneID" id="54555955"/>
<feature type="domain" description="BTB" evidence="2">
    <location>
        <begin position="4"/>
        <end position="111"/>
    </location>
</feature>
<dbReference type="GO" id="GO:0051260">
    <property type="term" value="P:protein homooligomerization"/>
    <property type="evidence" value="ECO:0007669"/>
    <property type="project" value="InterPro"/>
</dbReference>
<gene>
    <name evidence="3" type="ORF">EI97DRAFT_503364</name>
</gene>
<dbReference type="AlphaFoldDB" id="A0A6A6JA78"/>
<accession>A0A6A6JA78</accession>
<dbReference type="InterPro" id="IPR003131">
    <property type="entry name" value="T1-type_BTB"/>
</dbReference>
<dbReference type="Pfam" id="PF02214">
    <property type="entry name" value="BTB_2"/>
    <property type="match status" value="1"/>
</dbReference>
<name>A0A6A6JA78_WESOR</name>